<accession>A0A0A8YXT0</accession>
<dbReference type="EMBL" id="GBRH01267687">
    <property type="protein sequence ID" value="JAD30208.1"/>
    <property type="molecule type" value="Transcribed_RNA"/>
</dbReference>
<protein>
    <submittedName>
        <fullName evidence="1">Uncharacterized protein</fullName>
    </submittedName>
</protein>
<reference evidence="1" key="1">
    <citation type="submission" date="2014-09" db="EMBL/GenBank/DDBJ databases">
        <authorList>
            <person name="Magalhaes I.L.F."/>
            <person name="Oliveira U."/>
            <person name="Santos F.R."/>
            <person name="Vidigal T.H.D.A."/>
            <person name="Brescovit A.D."/>
            <person name="Santos A.J."/>
        </authorList>
    </citation>
    <scope>NUCLEOTIDE SEQUENCE</scope>
    <source>
        <tissue evidence="1">Shoot tissue taken approximately 20 cm above the soil surface</tissue>
    </source>
</reference>
<dbReference type="AlphaFoldDB" id="A0A0A8YXT0"/>
<reference evidence="1" key="2">
    <citation type="journal article" date="2015" name="Data Brief">
        <title>Shoot transcriptome of the giant reed, Arundo donax.</title>
        <authorList>
            <person name="Barrero R.A."/>
            <person name="Guerrero F.D."/>
            <person name="Moolhuijzen P."/>
            <person name="Goolsby J.A."/>
            <person name="Tidwell J."/>
            <person name="Bellgard S.E."/>
            <person name="Bellgard M.I."/>
        </authorList>
    </citation>
    <scope>NUCLEOTIDE SEQUENCE</scope>
    <source>
        <tissue evidence="1">Shoot tissue taken approximately 20 cm above the soil surface</tissue>
    </source>
</reference>
<name>A0A0A8YXT0_ARUDO</name>
<organism evidence="1">
    <name type="scientific">Arundo donax</name>
    <name type="common">Giant reed</name>
    <name type="synonym">Donax arundinaceus</name>
    <dbReference type="NCBI Taxonomy" id="35708"/>
    <lineage>
        <taxon>Eukaryota</taxon>
        <taxon>Viridiplantae</taxon>
        <taxon>Streptophyta</taxon>
        <taxon>Embryophyta</taxon>
        <taxon>Tracheophyta</taxon>
        <taxon>Spermatophyta</taxon>
        <taxon>Magnoliopsida</taxon>
        <taxon>Liliopsida</taxon>
        <taxon>Poales</taxon>
        <taxon>Poaceae</taxon>
        <taxon>PACMAD clade</taxon>
        <taxon>Arundinoideae</taxon>
        <taxon>Arundineae</taxon>
        <taxon>Arundo</taxon>
    </lineage>
</organism>
<sequence>MVPAGTSRVLSWISSSGR</sequence>
<evidence type="ECO:0000313" key="1">
    <source>
        <dbReference type="EMBL" id="JAD30208.1"/>
    </source>
</evidence>
<proteinExistence type="predicted"/>